<evidence type="ECO:0000256" key="1">
    <source>
        <dbReference type="ARBA" id="ARBA00022448"/>
    </source>
</evidence>
<dbReference type="GO" id="GO:0005524">
    <property type="term" value="F:ATP binding"/>
    <property type="evidence" value="ECO:0007669"/>
    <property type="project" value="UniProtKB-KW"/>
</dbReference>
<dbReference type="GO" id="GO:0016887">
    <property type="term" value="F:ATP hydrolysis activity"/>
    <property type="evidence" value="ECO:0007669"/>
    <property type="project" value="InterPro"/>
</dbReference>
<dbReference type="Pfam" id="PF08352">
    <property type="entry name" value="oligo_HPY"/>
    <property type="match status" value="1"/>
</dbReference>
<dbReference type="Gene3D" id="3.40.50.300">
    <property type="entry name" value="P-loop containing nucleotide triphosphate hydrolases"/>
    <property type="match status" value="1"/>
</dbReference>
<keyword evidence="7" id="KW-1185">Reference proteome</keyword>
<dbReference type="PROSITE" id="PS00211">
    <property type="entry name" value="ABC_TRANSPORTER_1"/>
    <property type="match status" value="1"/>
</dbReference>
<evidence type="ECO:0000313" key="7">
    <source>
        <dbReference type="Proteomes" id="UP000266906"/>
    </source>
</evidence>
<dbReference type="GO" id="GO:0055085">
    <property type="term" value="P:transmembrane transport"/>
    <property type="evidence" value="ECO:0007669"/>
    <property type="project" value="UniProtKB-ARBA"/>
</dbReference>
<accession>A0A3N4R4Y9</accession>
<dbReference type="InterPro" id="IPR003439">
    <property type="entry name" value="ABC_transporter-like_ATP-bd"/>
</dbReference>
<dbReference type="InterPro" id="IPR050319">
    <property type="entry name" value="ABC_transp_ATP-bind"/>
</dbReference>
<dbReference type="InterPro" id="IPR003593">
    <property type="entry name" value="AAA+_ATPase"/>
</dbReference>
<evidence type="ECO:0000256" key="2">
    <source>
        <dbReference type="ARBA" id="ARBA00022741"/>
    </source>
</evidence>
<dbReference type="PANTHER" id="PTHR43776:SF8">
    <property type="entry name" value="ABC TRANSPORTER, ATP-BINDING PROTEIN"/>
    <property type="match status" value="1"/>
</dbReference>
<dbReference type="InterPro" id="IPR017871">
    <property type="entry name" value="ABC_transporter-like_CS"/>
</dbReference>
<keyword evidence="3 6" id="KW-0067">ATP-binding</keyword>
<dbReference type="PANTHER" id="PTHR43776">
    <property type="entry name" value="TRANSPORT ATP-BINDING PROTEIN"/>
    <property type="match status" value="1"/>
</dbReference>
<evidence type="ECO:0000259" key="5">
    <source>
        <dbReference type="PROSITE" id="PS50893"/>
    </source>
</evidence>
<dbReference type="PROSITE" id="PS50893">
    <property type="entry name" value="ABC_TRANSPORTER_2"/>
    <property type="match status" value="1"/>
</dbReference>
<keyword evidence="2" id="KW-0547">Nucleotide-binding</keyword>
<dbReference type="RefSeq" id="WP_244260270.1">
    <property type="nucleotide sequence ID" value="NZ_RKQG01000003.1"/>
</dbReference>
<dbReference type="GO" id="GO:0015833">
    <property type="term" value="P:peptide transport"/>
    <property type="evidence" value="ECO:0007669"/>
    <property type="project" value="InterPro"/>
</dbReference>
<dbReference type="Pfam" id="PF00005">
    <property type="entry name" value="ABC_tran"/>
    <property type="match status" value="1"/>
</dbReference>
<feature type="region of interest" description="Disordered" evidence="4">
    <location>
        <begin position="1"/>
        <end position="20"/>
    </location>
</feature>
<evidence type="ECO:0000256" key="4">
    <source>
        <dbReference type="SAM" id="MobiDB-lite"/>
    </source>
</evidence>
<comment type="caution">
    <text evidence="6">The sequence shown here is derived from an EMBL/GenBank/DDBJ whole genome shotgun (WGS) entry which is preliminary data.</text>
</comment>
<keyword evidence="1" id="KW-0813">Transport</keyword>
<feature type="domain" description="ABC transporter" evidence="5">
    <location>
        <begin position="21"/>
        <end position="270"/>
    </location>
</feature>
<sequence>MTSTDTARVVHGPKRPGTPALEARGLTKHFPVHGGLRRGRVVRAVEDVSLALPEGTVTAVVGESGSGKSTLSRLLTRLTAPTAGELLLDGEPVGGSARARRAYAGQVHLVLQDPFSSLNAVHSIRYHLRRPLKLHHGLRGSELDAHAAQLLERVSLTPAERYLDKFPHELSGGQRQRVAIARGLAVRPRVLLADEPVSMLDVSIRLGVLNLLDELRERERLAILYVTHDIASARYLADTVVVMYAGQVVESGPAVQVTDAPAHPYTRLLLSAAPDPHRREPVVLRGRGAPPSLIDPPSGCRFHPRCPLAMPVCAETAPPVRPAAGDQVAACWLLDPERAPGTTPA</sequence>
<dbReference type="NCBIfam" id="TIGR01727">
    <property type="entry name" value="oligo_HPY"/>
    <property type="match status" value="1"/>
</dbReference>
<protein>
    <submittedName>
        <fullName evidence="6">Peptide/nickel transport system ATP-binding protein</fullName>
    </submittedName>
</protein>
<dbReference type="AlphaFoldDB" id="A0A3N4R4Y9"/>
<reference evidence="6 7" key="1">
    <citation type="submission" date="2018-11" db="EMBL/GenBank/DDBJ databases">
        <title>Sequencing the genomes of 1000 actinobacteria strains.</title>
        <authorList>
            <person name="Klenk H.-P."/>
        </authorList>
    </citation>
    <scope>NUCLEOTIDE SEQUENCE [LARGE SCALE GENOMIC DNA]</scope>
    <source>
        <strain evidence="6 7">DSM 44781</strain>
    </source>
</reference>
<name>A0A3N4R4Y9_9ACTN</name>
<evidence type="ECO:0000256" key="3">
    <source>
        <dbReference type="ARBA" id="ARBA00022840"/>
    </source>
</evidence>
<dbReference type="Proteomes" id="UP000266906">
    <property type="component" value="Unassembled WGS sequence"/>
</dbReference>
<proteinExistence type="predicted"/>
<evidence type="ECO:0000313" key="6">
    <source>
        <dbReference type="EMBL" id="RPE27666.1"/>
    </source>
</evidence>
<gene>
    <name evidence="6" type="ORF">EDD38_6952</name>
</gene>
<dbReference type="InterPro" id="IPR027417">
    <property type="entry name" value="P-loop_NTPase"/>
</dbReference>
<dbReference type="InterPro" id="IPR013563">
    <property type="entry name" value="Oligopep_ABC_C"/>
</dbReference>
<dbReference type="EMBL" id="RKQG01000003">
    <property type="protein sequence ID" value="RPE27666.1"/>
    <property type="molecule type" value="Genomic_DNA"/>
</dbReference>
<organism evidence="6 7">
    <name type="scientific">Kitasatospora cineracea</name>
    <dbReference type="NCBI Taxonomy" id="88074"/>
    <lineage>
        <taxon>Bacteria</taxon>
        <taxon>Bacillati</taxon>
        <taxon>Actinomycetota</taxon>
        <taxon>Actinomycetes</taxon>
        <taxon>Kitasatosporales</taxon>
        <taxon>Streptomycetaceae</taxon>
        <taxon>Kitasatospora</taxon>
    </lineage>
</organism>
<dbReference type="SMART" id="SM00382">
    <property type="entry name" value="AAA"/>
    <property type="match status" value="1"/>
</dbReference>
<dbReference type="SUPFAM" id="SSF52540">
    <property type="entry name" value="P-loop containing nucleoside triphosphate hydrolases"/>
    <property type="match status" value="1"/>
</dbReference>
<dbReference type="CDD" id="cd03257">
    <property type="entry name" value="ABC_NikE_OppD_transporters"/>
    <property type="match status" value="1"/>
</dbReference>